<dbReference type="Proteomes" id="UP001595912">
    <property type="component" value="Unassembled WGS sequence"/>
</dbReference>
<proteinExistence type="predicted"/>
<protein>
    <submittedName>
        <fullName evidence="1">Uncharacterized protein</fullName>
    </submittedName>
</protein>
<reference evidence="2" key="1">
    <citation type="journal article" date="2019" name="Int. J. Syst. Evol. Microbiol.">
        <title>The Global Catalogue of Microorganisms (GCM) 10K type strain sequencing project: providing services to taxonomists for standard genome sequencing and annotation.</title>
        <authorList>
            <consortium name="The Broad Institute Genomics Platform"/>
            <consortium name="The Broad Institute Genome Sequencing Center for Infectious Disease"/>
            <person name="Wu L."/>
            <person name="Ma J."/>
        </authorList>
    </citation>
    <scope>NUCLEOTIDE SEQUENCE [LARGE SCALE GENOMIC DNA]</scope>
    <source>
        <strain evidence="2">CGMCC 4.7152</strain>
    </source>
</reference>
<dbReference type="EMBL" id="JBHSIU010000037">
    <property type="protein sequence ID" value="MFC5001606.1"/>
    <property type="molecule type" value="Genomic_DNA"/>
</dbReference>
<gene>
    <name evidence="1" type="ORF">ACFPIJ_27690</name>
</gene>
<dbReference type="RefSeq" id="WP_380118849.1">
    <property type="nucleotide sequence ID" value="NZ_JBHSIU010000037.1"/>
</dbReference>
<name>A0ABV9W3P3_9ACTN</name>
<organism evidence="1 2">
    <name type="scientific">Dactylosporangium cerinum</name>
    <dbReference type="NCBI Taxonomy" id="1434730"/>
    <lineage>
        <taxon>Bacteria</taxon>
        <taxon>Bacillati</taxon>
        <taxon>Actinomycetota</taxon>
        <taxon>Actinomycetes</taxon>
        <taxon>Micromonosporales</taxon>
        <taxon>Micromonosporaceae</taxon>
        <taxon>Dactylosporangium</taxon>
    </lineage>
</organism>
<evidence type="ECO:0000313" key="1">
    <source>
        <dbReference type="EMBL" id="MFC5001606.1"/>
    </source>
</evidence>
<keyword evidence="2" id="KW-1185">Reference proteome</keyword>
<evidence type="ECO:0000313" key="2">
    <source>
        <dbReference type="Proteomes" id="UP001595912"/>
    </source>
</evidence>
<comment type="caution">
    <text evidence="1">The sequence shown here is derived from an EMBL/GenBank/DDBJ whole genome shotgun (WGS) entry which is preliminary data.</text>
</comment>
<accession>A0ABV9W3P3</accession>
<sequence>MYRAGYNCVATIVQWEAGSPSPVVAEIDVEGDGKGWIQDSGTFKYYAAVKVYAAGKCIRWGGAHSPEYLVQSQSEFRQEVFTFCS</sequence>